<protein>
    <submittedName>
        <fullName evidence="2">Uncharacterized protein</fullName>
    </submittedName>
</protein>
<evidence type="ECO:0000313" key="2">
    <source>
        <dbReference type="EMBL" id="CAH1440531.1"/>
    </source>
</evidence>
<feature type="region of interest" description="Disordered" evidence="1">
    <location>
        <begin position="1"/>
        <end position="28"/>
    </location>
</feature>
<dbReference type="EMBL" id="CAKMRJ010005412">
    <property type="protein sequence ID" value="CAH1440531.1"/>
    <property type="molecule type" value="Genomic_DNA"/>
</dbReference>
<accession>A0AAU9NRG6</accession>
<proteinExistence type="predicted"/>
<evidence type="ECO:0000313" key="3">
    <source>
        <dbReference type="Proteomes" id="UP001157418"/>
    </source>
</evidence>
<comment type="caution">
    <text evidence="2">The sequence shown here is derived from an EMBL/GenBank/DDBJ whole genome shotgun (WGS) entry which is preliminary data.</text>
</comment>
<dbReference type="Proteomes" id="UP001157418">
    <property type="component" value="Unassembled WGS sequence"/>
</dbReference>
<sequence length="111" mass="12636">MVVKPDDVTNVATAENEETNTKNMTQGQSSYYTRKENADDVDQLVNVYFLIDPPHVSLQWVPTVKSHAEEIHKLDITVNTSNVDKNITTLETTLTSVPLFDDCYSTIDFYY</sequence>
<evidence type="ECO:0000256" key="1">
    <source>
        <dbReference type="SAM" id="MobiDB-lite"/>
    </source>
</evidence>
<reference evidence="2 3" key="1">
    <citation type="submission" date="2022-01" db="EMBL/GenBank/DDBJ databases">
        <authorList>
            <person name="Xiong W."/>
            <person name="Schranz E."/>
        </authorList>
    </citation>
    <scope>NUCLEOTIDE SEQUENCE [LARGE SCALE GENOMIC DNA]</scope>
</reference>
<organism evidence="2 3">
    <name type="scientific">Lactuca virosa</name>
    <dbReference type="NCBI Taxonomy" id="75947"/>
    <lineage>
        <taxon>Eukaryota</taxon>
        <taxon>Viridiplantae</taxon>
        <taxon>Streptophyta</taxon>
        <taxon>Embryophyta</taxon>
        <taxon>Tracheophyta</taxon>
        <taxon>Spermatophyta</taxon>
        <taxon>Magnoliopsida</taxon>
        <taxon>eudicotyledons</taxon>
        <taxon>Gunneridae</taxon>
        <taxon>Pentapetalae</taxon>
        <taxon>asterids</taxon>
        <taxon>campanulids</taxon>
        <taxon>Asterales</taxon>
        <taxon>Asteraceae</taxon>
        <taxon>Cichorioideae</taxon>
        <taxon>Cichorieae</taxon>
        <taxon>Lactucinae</taxon>
        <taxon>Lactuca</taxon>
    </lineage>
</organism>
<gene>
    <name evidence="2" type="ORF">LVIROSA_LOCUS26659</name>
</gene>
<name>A0AAU9NRG6_9ASTR</name>
<keyword evidence="3" id="KW-1185">Reference proteome</keyword>
<dbReference type="AlphaFoldDB" id="A0AAU9NRG6"/>